<feature type="domain" description="SHSP" evidence="1">
    <location>
        <begin position="1"/>
        <end position="107"/>
    </location>
</feature>
<dbReference type="InterPro" id="IPR008978">
    <property type="entry name" value="HSP20-like_chaperone"/>
</dbReference>
<evidence type="ECO:0000313" key="2">
    <source>
        <dbReference type="EMBL" id="VAX15026.1"/>
    </source>
</evidence>
<reference evidence="2" key="1">
    <citation type="submission" date="2018-06" db="EMBL/GenBank/DDBJ databases">
        <authorList>
            <person name="Zhirakovskaya E."/>
        </authorList>
    </citation>
    <scope>NUCLEOTIDE SEQUENCE</scope>
</reference>
<dbReference type="PANTHER" id="PTHR11527">
    <property type="entry name" value="HEAT-SHOCK PROTEIN 20 FAMILY MEMBER"/>
    <property type="match status" value="1"/>
</dbReference>
<accession>A0A3B1B9Q1</accession>
<dbReference type="SUPFAM" id="SSF49764">
    <property type="entry name" value="HSP20-like chaperones"/>
    <property type="match status" value="1"/>
</dbReference>
<name>A0A3B1B9Q1_9ZZZZ</name>
<feature type="non-terminal residue" evidence="2">
    <location>
        <position position="1"/>
    </location>
</feature>
<keyword evidence="2" id="KW-0346">Stress response</keyword>
<sequence length="107" mass="12085">WLPAMDVSETDSEYKVHLEAPGVEKDDIKAELDDGVLTISGEKKSETKDESKNHYIVERSYGRFTRKLRFNDIDSEKISAVFKNGVLEVTLSKVEAAKPKQIDIAQN</sequence>
<proteinExistence type="predicted"/>
<dbReference type="EMBL" id="UOGA01000030">
    <property type="protein sequence ID" value="VAX15026.1"/>
    <property type="molecule type" value="Genomic_DNA"/>
</dbReference>
<dbReference type="CDD" id="cd06464">
    <property type="entry name" value="ACD_sHsps-like"/>
    <property type="match status" value="1"/>
</dbReference>
<dbReference type="Pfam" id="PF00011">
    <property type="entry name" value="HSP20"/>
    <property type="match status" value="1"/>
</dbReference>
<gene>
    <name evidence="2" type="ORF">MNBD_NITROSPINAE04-2502</name>
</gene>
<dbReference type="AlphaFoldDB" id="A0A3B1B9Q1"/>
<dbReference type="PROSITE" id="PS01031">
    <property type="entry name" value="SHSP"/>
    <property type="match status" value="1"/>
</dbReference>
<organism evidence="2">
    <name type="scientific">hydrothermal vent metagenome</name>
    <dbReference type="NCBI Taxonomy" id="652676"/>
    <lineage>
        <taxon>unclassified sequences</taxon>
        <taxon>metagenomes</taxon>
        <taxon>ecological metagenomes</taxon>
    </lineage>
</organism>
<dbReference type="InterPro" id="IPR002068">
    <property type="entry name" value="A-crystallin/Hsp20_dom"/>
</dbReference>
<protein>
    <submittedName>
        <fullName evidence="2">Small heat shock protein</fullName>
    </submittedName>
</protein>
<dbReference type="InterPro" id="IPR031107">
    <property type="entry name" value="Small_HSP"/>
</dbReference>
<dbReference type="Gene3D" id="2.60.40.790">
    <property type="match status" value="1"/>
</dbReference>
<evidence type="ECO:0000259" key="1">
    <source>
        <dbReference type="PROSITE" id="PS01031"/>
    </source>
</evidence>